<organism evidence="1 2">
    <name type="scientific">Pleurodeles waltl</name>
    <name type="common">Iberian ribbed newt</name>
    <dbReference type="NCBI Taxonomy" id="8319"/>
    <lineage>
        <taxon>Eukaryota</taxon>
        <taxon>Metazoa</taxon>
        <taxon>Chordata</taxon>
        <taxon>Craniata</taxon>
        <taxon>Vertebrata</taxon>
        <taxon>Euteleostomi</taxon>
        <taxon>Amphibia</taxon>
        <taxon>Batrachia</taxon>
        <taxon>Caudata</taxon>
        <taxon>Salamandroidea</taxon>
        <taxon>Salamandridae</taxon>
        <taxon>Pleurodelinae</taxon>
        <taxon>Pleurodeles</taxon>
    </lineage>
</organism>
<accession>A0AAV7L065</accession>
<protein>
    <submittedName>
        <fullName evidence="1">Uncharacterized protein</fullName>
    </submittedName>
</protein>
<name>A0AAV7L065_PLEWA</name>
<proteinExistence type="predicted"/>
<comment type="caution">
    <text evidence="1">The sequence shown here is derived from an EMBL/GenBank/DDBJ whole genome shotgun (WGS) entry which is preliminary data.</text>
</comment>
<evidence type="ECO:0000313" key="1">
    <source>
        <dbReference type="EMBL" id="KAJ1081868.1"/>
    </source>
</evidence>
<keyword evidence="2" id="KW-1185">Reference proteome</keyword>
<evidence type="ECO:0000313" key="2">
    <source>
        <dbReference type="Proteomes" id="UP001066276"/>
    </source>
</evidence>
<reference evidence="1" key="1">
    <citation type="journal article" date="2022" name="bioRxiv">
        <title>Sequencing and chromosome-scale assembly of the giantPleurodeles waltlgenome.</title>
        <authorList>
            <person name="Brown T."/>
            <person name="Elewa A."/>
            <person name="Iarovenko S."/>
            <person name="Subramanian E."/>
            <person name="Araus A.J."/>
            <person name="Petzold A."/>
            <person name="Susuki M."/>
            <person name="Suzuki K.-i.T."/>
            <person name="Hayashi T."/>
            <person name="Toyoda A."/>
            <person name="Oliveira C."/>
            <person name="Osipova E."/>
            <person name="Leigh N.D."/>
            <person name="Simon A."/>
            <person name="Yun M.H."/>
        </authorList>
    </citation>
    <scope>NUCLEOTIDE SEQUENCE</scope>
    <source>
        <strain evidence="1">20211129_DDA</strain>
        <tissue evidence="1">Liver</tissue>
    </source>
</reference>
<sequence>MEGAVLAQHRPRCLWGGPVHQEPSQSWCGPWAEEPHGGCGRGTVSVVNAGRRHALSVPALFWRQIWNGPQGLVTA</sequence>
<gene>
    <name evidence="1" type="ORF">NDU88_002041</name>
</gene>
<dbReference type="AlphaFoldDB" id="A0AAV7L065"/>
<dbReference type="EMBL" id="JANPWB010000016">
    <property type="protein sequence ID" value="KAJ1081868.1"/>
    <property type="molecule type" value="Genomic_DNA"/>
</dbReference>
<dbReference type="Proteomes" id="UP001066276">
    <property type="component" value="Chromosome 12"/>
</dbReference>